<dbReference type="EC" id="3.2.1.73" evidence="2"/>
<organism evidence="2 3">
    <name type="scientific">Clostridium saccharobutylicum</name>
    <dbReference type="NCBI Taxonomy" id="169679"/>
    <lineage>
        <taxon>Bacteria</taxon>
        <taxon>Bacillati</taxon>
        <taxon>Bacillota</taxon>
        <taxon>Clostridia</taxon>
        <taxon>Eubacteriales</taxon>
        <taxon>Clostridiaceae</taxon>
        <taxon>Clostridium</taxon>
    </lineage>
</organism>
<dbReference type="RefSeq" id="WP_022744778.1">
    <property type="nucleotide sequence ID" value="NZ_CP016086.1"/>
</dbReference>
<dbReference type="InterPro" id="IPR000757">
    <property type="entry name" value="Beta-glucanase-like"/>
</dbReference>
<evidence type="ECO:0000313" key="2">
    <source>
        <dbReference type="EMBL" id="OOM13784.1"/>
    </source>
</evidence>
<proteinExistence type="inferred from homology"/>
<protein>
    <submittedName>
        <fullName evidence="2">Beta-glucanase</fullName>
        <ecNumber evidence="2">3.2.1.73</ecNumber>
    </submittedName>
</protein>
<keyword evidence="2" id="KW-0326">Glycosidase</keyword>
<dbReference type="InterPro" id="IPR013320">
    <property type="entry name" value="ConA-like_dom_sf"/>
</dbReference>
<dbReference type="CDD" id="cd08023">
    <property type="entry name" value="GH16_laminarinase_like"/>
    <property type="match status" value="1"/>
</dbReference>
<dbReference type="EMBL" id="LZYZ01000003">
    <property type="protein sequence ID" value="OOM13784.1"/>
    <property type="molecule type" value="Genomic_DNA"/>
</dbReference>
<dbReference type="PANTHER" id="PTHR10963:SF55">
    <property type="entry name" value="GLYCOSIDE HYDROLASE FAMILY 16 PROTEIN"/>
    <property type="match status" value="1"/>
</dbReference>
<dbReference type="PROSITE" id="PS51257">
    <property type="entry name" value="PROKAR_LIPOPROTEIN"/>
    <property type="match status" value="1"/>
</dbReference>
<gene>
    <name evidence="2" type="primary">bglA_2</name>
    <name evidence="2" type="ORF">CLOSAC_18700</name>
</gene>
<comment type="caution">
    <text evidence="2">The sequence shown here is derived from an EMBL/GenBank/DDBJ whole genome shotgun (WGS) entry which is preliminary data.</text>
</comment>
<dbReference type="PROSITE" id="PS51762">
    <property type="entry name" value="GH16_2"/>
    <property type="match status" value="1"/>
</dbReference>
<dbReference type="Pfam" id="PF00722">
    <property type="entry name" value="Glyco_hydro_16"/>
    <property type="match status" value="1"/>
</dbReference>
<dbReference type="PANTHER" id="PTHR10963">
    <property type="entry name" value="GLYCOSYL HYDROLASE-RELATED"/>
    <property type="match status" value="1"/>
</dbReference>
<evidence type="ECO:0000256" key="1">
    <source>
        <dbReference type="ARBA" id="ARBA00006865"/>
    </source>
</evidence>
<accession>A0A1S8NK70</accession>
<dbReference type="GO" id="GO:0042972">
    <property type="term" value="F:licheninase activity"/>
    <property type="evidence" value="ECO:0007669"/>
    <property type="project" value="UniProtKB-EC"/>
</dbReference>
<name>A0A1S8NK70_CLOSA</name>
<dbReference type="STRING" id="169679.CSACC_14950"/>
<dbReference type="InterPro" id="IPR050546">
    <property type="entry name" value="Glycosyl_Hydrlase_16"/>
</dbReference>
<dbReference type="GO" id="GO:0005975">
    <property type="term" value="P:carbohydrate metabolic process"/>
    <property type="evidence" value="ECO:0007669"/>
    <property type="project" value="InterPro"/>
</dbReference>
<evidence type="ECO:0000313" key="3">
    <source>
        <dbReference type="Proteomes" id="UP000191154"/>
    </source>
</evidence>
<sequence>MFKRKLLIVSTMAVTLALGCFVPGKEAKAADNSWNLVWGDEFNGSTINTNNWTYDIGTGSGGWGNNELEYYTNRPENARVENGNLVIEARKESYGGMGYTSARMKTQELQNFTYGKVEARMKLPAGQGIWPAFWMLGKNIPQVNWPACGEIDIMEHVNNESSTHGTIHWDYNGHQSYGTTSPNIDVTQYHVYSVEWDKDAIKWFVDGTKYLEANISNNINGTDEFHKPFFILFNLAVGGEWPKNPDGSTAFPAKMYVDYVRVYQGNGGSQTQPTSSKLPSNTWYLFNQSVTGVGASSQDMQIGKAGVSGWQPTKNVNAGYNLWTTPTINGTYNAGKWNFTLWTNNPGTSNIAVDLYKVNNDGTGETLLGSQTVDVSKTGGGNHPTVYSYNLGQVSLANQRLRVKIHKVSGADAVMCYNTNDFSTKLVTP</sequence>
<dbReference type="Proteomes" id="UP000191154">
    <property type="component" value="Unassembled WGS sequence"/>
</dbReference>
<dbReference type="Gene3D" id="2.60.120.200">
    <property type="match status" value="1"/>
</dbReference>
<keyword evidence="2" id="KW-0378">Hydrolase</keyword>
<dbReference type="SUPFAM" id="SSF49899">
    <property type="entry name" value="Concanavalin A-like lectins/glucanases"/>
    <property type="match status" value="1"/>
</dbReference>
<dbReference type="GeneID" id="55473999"/>
<reference evidence="2 3" key="1">
    <citation type="submission" date="2016-05" db="EMBL/GenBank/DDBJ databases">
        <title>Microbial solvent formation.</title>
        <authorList>
            <person name="Poehlein A."/>
            <person name="Montoya Solano J.D."/>
            <person name="Flitsch S."/>
            <person name="Krabben P."/>
            <person name="Duerre P."/>
            <person name="Daniel R."/>
        </authorList>
    </citation>
    <scope>NUCLEOTIDE SEQUENCE [LARGE SCALE GENOMIC DNA]</scope>
    <source>
        <strain evidence="2 3">L1-8</strain>
    </source>
</reference>
<comment type="similarity">
    <text evidence="1">Belongs to the glycosyl hydrolase 16 family.</text>
</comment>
<dbReference type="AlphaFoldDB" id="A0A1S8NK70"/>